<evidence type="ECO:0000313" key="1">
    <source>
        <dbReference type="EMBL" id="NMO15908.1"/>
    </source>
</evidence>
<dbReference type="AlphaFoldDB" id="A0A848LHG1"/>
<organism evidence="1 2">
    <name type="scientific">Pyxidicoccus fallax</name>
    <dbReference type="NCBI Taxonomy" id="394095"/>
    <lineage>
        <taxon>Bacteria</taxon>
        <taxon>Pseudomonadati</taxon>
        <taxon>Myxococcota</taxon>
        <taxon>Myxococcia</taxon>
        <taxon>Myxococcales</taxon>
        <taxon>Cystobacterineae</taxon>
        <taxon>Myxococcaceae</taxon>
        <taxon>Pyxidicoccus</taxon>
    </lineage>
</organism>
<name>A0A848LHG1_9BACT</name>
<accession>A0A848LHG1</accession>
<protein>
    <submittedName>
        <fullName evidence="1">Uncharacterized protein</fullName>
    </submittedName>
</protein>
<sequence length="266" mass="29895">MDHDDFNVKHFKAKVGFDRIPDVEDADVGVVADWGGLVELLPSRESGWEPVSDDIMPLLNPGKVLRKWSFRRGAGALMVKLFVFSDGPARARDQLVAEATQNSLPFCPYVRGPESLGHFSIQTPIRSWQSMVWVFHNVCVTIREDDTEIPVEPLARAIQGYMERHVKQKVSQHLPWPDKVTVSESTIQVGQEVQVEVHLKDVAAPGRWHVRFTPPDGVLAYGQIEPTSGVFRELRPGTAQVAVDVTDRLTLLRTRTYAQVEIQPAR</sequence>
<comment type="caution">
    <text evidence="1">The sequence shown here is derived from an EMBL/GenBank/DDBJ whole genome shotgun (WGS) entry which is preliminary data.</text>
</comment>
<evidence type="ECO:0000313" key="2">
    <source>
        <dbReference type="Proteomes" id="UP000518300"/>
    </source>
</evidence>
<dbReference type="RefSeq" id="WP_169345197.1">
    <property type="nucleotide sequence ID" value="NZ_JABBJJ010000051.1"/>
</dbReference>
<gene>
    <name evidence="1" type="ORF">HG543_13755</name>
</gene>
<reference evidence="1 2" key="1">
    <citation type="submission" date="2020-04" db="EMBL/GenBank/DDBJ databases">
        <title>Draft genome of Pyxidicoccus fallax type strain.</title>
        <authorList>
            <person name="Whitworth D.E."/>
        </authorList>
    </citation>
    <scope>NUCLEOTIDE SEQUENCE [LARGE SCALE GENOMIC DNA]</scope>
    <source>
        <strain evidence="1 2">DSM 14698</strain>
    </source>
</reference>
<proteinExistence type="predicted"/>
<dbReference type="Proteomes" id="UP000518300">
    <property type="component" value="Unassembled WGS sequence"/>
</dbReference>
<keyword evidence="2" id="KW-1185">Reference proteome</keyword>
<dbReference type="EMBL" id="JABBJJ010000051">
    <property type="protein sequence ID" value="NMO15908.1"/>
    <property type="molecule type" value="Genomic_DNA"/>
</dbReference>